<evidence type="ECO:0000313" key="3">
    <source>
        <dbReference type="EMBL" id="OUM21125.1"/>
    </source>
</evidence>
<dbReference type="RefSeq" id="WP_087017854.1">
    <property type="nucleotide sequence ID" value="NZ_NHOC01000003.1"/>
</dbReference>
<dbReference type="OrthoDB" id="1063910at2"/>
<dbReference type="CDD" id="cd09726">
    <property type="entry name" value="RAMP_I_III"/>
    <property type="match status" value="2"/>
</dbReference>
<reference evidence="3 4" key="1">
    <citation type="submission" date="2017-05" db="EMBL/GenBank/DDBJ databases">
        <title>Butyricicoccus porcorum sp. nov. a butyrate-producing bacterium from the swine intestinal tract.</title>
        <authorList>
            <person name="Trachsel J."/>
            <person name="Humphrey S."/>
            <person name="Allen H.K."/>
        </authorList>
    </citation>
    <scope>NUCLEOTIDE SEQUENCE [LARGE SCALE GENOMIC DNA]</scope>
    <source>
        <strain evidence="3">BB10</strain>
    </source>
</reference>
<gene>
    <name evidence="3" type="ORF">CBW42_03570</name>
</gene>
<dbReference type="InterPro" id="IPR052216">
    <property type="entry name" value="CRISPR_Csm3_endoribonuclease"/>
</dbReference>
<comment type="caution">
    <text evidence="3">The sequence shown here is derived from an EMBL/GenBank/DDBJ whole genome shotgun (WGS) entry which is preliminary data.</text>
</comment>
<feature type="domain" description="CRISPR type III-associated protein" evidence="2">
    <location>
        <begin position="14"/>
        <end position="183"/>
    </location>
</feature>
<evidence type="ECO:0000256" key="1">
    <source>
        <dbReference type="ARBA" id="ARBA00023118"/>
    </source>
</evidence>
<accession>A0A252F5S5</accession>
<keyword evidence="4" id="KW-1185">Reference proteome</keyword>
<dbReference type="Proteomes" id="UP000194903">
    <property type="component" value="Unassembled WGS sequence"/>
</dbReference>
<dbReference type="PANTHER" id="PTHR35579:SF6">
    <property type="entry name" value="DUF324 DOMAIN-CONTAINING PROTEIN"/>
    <property type="match status" value="1"/>
</dbReference>
<evidence type="ECO:0000259" key="2">
    <source>
        <dbReference type="Pfam" id="PF03787"/>
    </source>
</evidence>
<dbReference type="AlphaFoldDB" id="A0A252F5S5"/>
<evidence type="ECO:0000313" key="4">
    <source>
        <dbReference type="Proteomes" id="UP000194903"/>
    </source>
</evidence>
<sequence>MNAVFTYAIRYHIELECTSPMRSGRNDRNTEAILRRWDGTPMIQGPSLAGAMRSWFGTNTPDANWLFGWQQQIEDSGNAGKKKTIPHEGSISVSDLDFEKTASTVIRPRLKIDGATGTASDKAKFDVMHLETGTKGTFSIVWKGISSEDQKKAAQLLEQCFASMNVGDIRLGAQKNNGFGQIKLTSVKRRYYDMKNSDDRTAWLGEIGGTEIHLPEAVSSSIILHVSMETDALLVKSGTKKLADIPGVKENKRSSVAVSIQEAGHAVIPGSSIKGAVRAQIKRFAPFCKLSEDEIISLFGRESRDHDNGIAGKVSFSDGIFLEDPQKSTIQTRIRIDRLTGGVMDKAMVKEEVIGGSCEWNITLSPAVNQEKAGAILLLALRDLGIGLYSLGSGYAIGRGRPTKLVVRVASSVLTCENGTVEISDECGLFSKWMNALGGEPA</sequence>
<dbReference type="PANTHER" id="PTHR35579">
    <property type="entry name" value="CRISPR SYSTEM CMS ENDORIBONUCLEASE CSM3"/>
    <property type="match status" value="1"/>
</dbReference>
<feature type="domain" description="CRISPR type III-associated protein" evidence="2">
    <location>
        <begin position="258"/>
        <end position="401"/>
    </location>
</feature>
<protein>
    <recommendedName>
        <fullName evidence="2">CRISPR type III-associated protein domain-containing protein</fullName>
    </recommendedName>
</protein>
<dbReference type="EMBL" id="NHOC01000003">
    <property type="protein sequence ID" value="OUM21125.1"/>
    <property type="molecule type" value="Genomic_DNA"/>
</dbReference>
<dbReference type="InterPro" id="IPR005537">
    <property type="entry name" value="RAMP_III_fam"/>
</dbReference>
<proteinExistence type="predicted"/>
<name>A0A252F5S5_9FIRM</name>
<dbReference type="GO" id="GO:0051607">
    <property type="term" value="P:defense response to virus"/>
    <property type="evidence" value="ECO:0007669"/>
    <property type="project" value="UniProtKB-KW"/>
</dbReference>
<keyword evidence="1" id="KW-0051">Antiviral defense</keyword>
<organism evidence="3 4">
    <name type="scientific">Butyricicoccus porcorum</name>
    <dbReference type="NCBI Taxonomy" id="1945634"/>
    <lineage>
        <taxon>Bacteria</taxon>
        <taxon>Bacillati</taxon>
        <taxon>Bacillota</taxon>
        <taxon>Clostridia</taxon>
        <taxon>Eubacteriales</taxon>
        <taxon>Butyricicoccaceae</taxon>
        <taxon>Butyricicoccus</taxon>
    </lineage>
</organism>
<dbReference type="Pfam" id="PF03787">
    <property type="entry name" value="RAMPs"/>
    <property type="match status" value="2"/>
</dbReference>